<name>A0A4Q2KAC8_9FIRM</name>
<dbReference type="RefSeq" id="WP_129224262.1">
    <property type="nucleotide sequence ID" value="NZ_SDOZ01000002.1"/>
</dbReference>
<evidence type="ECO:0000256" key="3">
    <source>
        <dbReference type="ARBA" id="ARBA00022741"/>
    </source>
</evidence>
<comment type="similarity">
    <text evidence="1">Belongs to the carbohydrate kinase PfkB family.</text>
</comment>
<evidence type="ECO:0000256" key="2">
    <source>
        <dbReference type="ARBA" id="ARBA00022679"/>
    </source>
</evidence>
<evidence type="ECO:0000313" key="7">
    <source>
        <dbReference type="EMBL" id="RXZ61505.1"/>
    </source>
</evidence>
<proteinExistence type="inferred from homology"/>
<reference evidence="7 8" key="1">
    <citation type="journal article" date="2019" name="Gut">
        <title>Antibiotics-induced monodominance of a novel gut bacterial order.</title>
        <authorList>
            <person name="Hildebrand F."/>
            <person name="Moitinho-Silva L."/>
            <person name="Blasche S."/>
            <person name="Jahn M.T."/>
            <person name="Gossmann T.I."/>
            <person name="Heuerta-Cepas J."/>
            <person name="Hercog R."/>
            <person name="Luetge M."/>
            <person name="Bahram M."/>
            <person name="Pryszlak A."/>
            <person name="Alves R.J."/>
            <person name="Waszak S.M."/>
            <person name="Zhu A."/>
            <person name="Ye L."/>
            <person name="Costea P.I."/>
            <person name="Aalvink S."/>
            <person name="Belzer C."/>
            <person name="Forslund S.K."/>
            <person name="Sunagawa S."/>
            <person name="Hentschel U."/>
            <person name="Merten C."/>
            <person name="Patil K.R."/>
            <person name="Benes V."/>
            <person name="Bork P."/>
        </authorList>
    </citation>
    <scope>NUCLEOTIDE SEQUENCE [LARGE SCALE GENOMIC DNA]</scope>
    <source>
        <strain evidence="7 8">HDS1380</strain>
    </source>
</reference>
<keyword evidence="5" id="KW-0067">ATP-binding</keyword>
<dbReference type="Proteomes" id="UP000291269">
    <property type="component" value="Unassembled WGS sequence"/>
</dbReference>
<keyword evidence="4 7" id="KW-0418">Kinase</keyword>
<dbReference type="GO" id="GO:0005524">
    <property type="term" value="F:ATP binding"/>
    <property type="evidence" value="ECO:0007669"/>
    <property type="project" value="UniProtKB-KW"/>
</dbReference>
<organism evidence="7 8">
    <name type="scientific">Candidatus Borkfalkia ceftriaxoniphila</name>
    <dbReference type="NCBI Taxonomy" id="2508949"/>
    <lineage>
        <taxon>Bacteria</taxon>
        <taxon>Bacillati</taxon>
        <taxon>Bacillota</taxon>
        <taxon>Clostridia</taxon>
        <taxon>Christensenellales</taxon>
        <taxon>Christensenellaceae</taxon>
        <taxon>Candidatus Borkfalkia</taxon>
    </lineage>
</organism>
<dbReference type="InterPro" id="IPR029056">
    <property type="entry name" value="Ribokinase-like"/>
</dbReference>
<evidence type="ECO:0000256" key="1">
    <source>
        <dbReference type="ARBA" id="ARBA00010688"/>
    </source>
</evidence>
<dbReference type="InterPro" id="IPR050306">
    <property type="entry name" value="PfkB_Carbo_kinase"/>
</dbReference>
<keyword evidence="2" id="KW-0808">Transferase</keyword>
<evidence type="ECO:0000256" key="4">
    <source>
        <dbReference type="ARBA" id="ARBA00022777"/>
    </source>
</evidence>
<dbReference type="Gene3D" id="3.40.1190.20">
    <property type="match status" value="1"/>
</dbReference>
<dbReference type="CDD" id="cd01167">
    <property type="entry name" value="bac_FRK"/>
    <property type="match status" value="1"/>
</dbReference>
<dbReference type="SUPFAM" id="SSF53613">
    <property type="entry name" value="Ribokinase-like"/>
    <property type="match status" value="1"/>
</dbReference>
<dbReference type="EMBL" id="SDOZ01000002">
    <property type="protein sequence ID" value="RXZ61505.1"/>
    <property type="molecule type" value="Genomic_DNA"/>
</dbReference>
<feature type="domain" description="Carbohydrate kinase PfkB" evidence="6">
    <location>
        <begin position="2"/>
        <end position="303"/>
    </location>
</feature>
<keyword evidence="8" id="KW-1185">Reference proteome</keyword>
<dbReference type="InterPro" id="IPR011611">
    <property type="entry name" value="PfkB_dom"/>
</dbReference>
<dbReference type="OrthoDB" id="9813569at2"/>
<dbReference type="PROSITE" id="PS00584">
    <property type="entry name" value="PFKB_KINASES_2"/>
    <property type="match status" value="1"/>
</dbReference>
<sequence>MVLCIGEILADLIGSTARDGAVVYTRHAGGAPFNVACGVKAVDGACGFIGRVGDDLTGKFLRAFAREKHFEFLNIETDPSHNTTLAFVEIDAGGERSFCFARKQTADYLIEDDFESSLSRADIVHIGSLMLSEPQGRTVCERAFAAAAQQGKKISFDVNFRDDLFGYTDAAREMFLNYVRRADIVKVSEEELVFLCGAAECARGEHWYARYLRKLCDKADKVVALTLGARGCAVCFREKVYLIEAQKITPVDTTGAGDAFYAAFLAGLDRRGFTAENVVRSARLANVAAGYTTLQYGAIAILPPLAQMELLAETLPFSQI</sequence>
<evidence type="ECO:0000256" key="5">
    <source>
        <dbReference type="ARBA" id="ARBA00022840"/>
    </source>
</evidence>
<dbReference type="Pfam" id="PF00294">
    <property type="entry name" value="PfkB"/>
    <property type="match status" value="1"/>
</dbReference>
<evidence type="ECO:0000313" key="8">
    <source>
        <dbReference type="Proteomes" id="UP000291269"/>
    </source>
</evidence>
<evidence type="ECO:0000259" key="6">
    <source>
        <dbReference type="Pfam" id="PF00294"/>
    </source>
</evidence>
<dbReference type="GO" id="GO:0016301">
    <property type="term" value="F:kinase activity"/>
    <property type="evidence" value="ECO:0007669"/>
    <property type="project" value="UniProtKB-KW"/>
</dbReference>
<dbReference type="InterPro" id="IPR002173">
    <property type="entry name" value="Carboh/pur_kinase_PfkB_CS"/>
</dbReference>
<comment type="caution">
    <text evidence="7">The sequence shown here is derived from an EMBL/GenBank/DDBJ whole genome shotgun (WGS) entry which is preliminary data.</text>
</comment>
<gene>
    <name evidence="7" type="ORF">ESZ91_03685</name>
</gene>
<protein>
    <submittedName>
        <fullName evidence="7">Carbohydrate kinase</fullName>
    </submittedName>
</protein>
<accession>A0A4Q2KAC8</accession>
<dbReference type="PANTHER" id="PTHR43085">
    <property type="entry name" value="HEXOKINASE FAMILY MEMBER"/>
    <property type="match status" value="1"/>
</dbReference>
<keyword evidence="3" id="KW-0547">Nucleotide-binding</keyword>
<dbReference type="AlphaFoldDB" id="A0A4Q2KAC8"/>
<dbReference type="PANTHER" id="PTHR43085:SF1">
    <property type="entry name" value="PSEUDOURIDINE KINASE-RELATED"/>
    <property type="match status" value="1"/>
</dbReference>